<dbReference type="PANTHER" id="PTHR23508">
    <property type="entry name" value="CARBOXYLIC ACID TRANSPORTER PROTEIN HOMOLOG"/>
    <property type="match status" value="1"/>
</dbReference>
<dbReference type="PROSITE" id="PS00216">
    <property type="entry name" value="SUGAR_TRANSPORT_1"/>
    <property type="match status" value="1"/>
</dbReference>
<dbReference type="InterPro" id="IPR011701">
    <property type="entry name" value="MFS"/>
</dbReference>
<reference evidence="7 8" key="1">
    <citation type="submission" date="2017-10" db="EMBL/GenBank/DDBJ databases">
        <title>Comparative genomics between pathogenic Norcardia.</title>
        <authorList>
            <person name="Zeng L."/>
        </authorList>
    </citation>
    <scope>NUCLEOTIDE SEQUENCE [LARGE SCALE GENOMIC DNA]</scope>
    <source>
        <strain evidence="7 8">NC_YFY_NT001</strain>
    </source>
</reference>
<organism evidence="7 8">
    <name type="scientific">Nocardia terpenica</name>
    <dbReference type="NCBI Taxonomy" id="455432"/>
    <lineage>
        <taxon>Bacteria</taxon>
        <taxon>Bacillati</taxon>
        <taxon>Actinomycetota</taxon>
        <taxon>Actinomycetes</taxon>
        <taxon>Mycobacteriales</taxon>
        <taxon>Nocardiaceae</taxon>
        <taxon>Nocardia</taxon>
    </lineage>
</organism>
<keyword evidence="4 5" id="KW-0472">Membrane</keyword>
<feature type="transmembrane region" description="Helical" evidence="5">
    <location>
        <begin position="255"/>
        <end position="276"/>
    </location>
</feature>
<dbReference type="SUPFAM" id="SSF103473">
    <property type="entry name" value="MFS general substrate transporter"/>
    <property type="match status" value="1"/>
</dbReference>
<dbReference type="InterPro" id="IPR020846">
    <property type="entry name" value="MFS_dom"/>
</dbReference>
<feature type="domain" description="Major facilitator superfamily (MFS) profile" evidence="6">
    <location>
        <begin position="17"/>
        <end position="401"/>
    </location>
</feature>
<dbReference type="EMBL" id="CP023778">
    <property type="protein sequence ID" value="ATL68244.1"/>
    <property type="molecule type" value="Genomic_DNA"/>
</dbReference>
<comment type="subcellular location">
    <subcellularLocation>
        <location evidence="1">Cell membrane</location>
        <topology evidence="1">Multi-pass membrane protein</topology>
    </subcellularLocation>
</comment>
<feature type="transmembrane region" description="Helical" evidence="5">
    <location>
        <begin position="53"/>
        <end position="74"/>
    </location>
</feature>
<evidence type="ECO:0000256" key="2">
    <source>
        <dbReference type="ARBA" id="ARBA00022692"/>
    </source>
</evidence>
<evidence type="ECO:0000256" key="3">
    <source>
        <dbReference type="ARBA" id="ARBA00022989"/>
    </source>
</evidence>
<dbReference type="GeneID" id="88359778"/>
<evidence type="ECO:0000256" key="5">
    <source>
        <dbReference type="SAM" id="Phobius"/>
    </source>
</evidence>
<feature type="transmembrane region" description="Helical" evidence="5">
    <location>
        <begin position="12"/>
        <end position="33"/>
    </location>
</feature>
<evidence type="ECO:0000256" key="1">
    <source>
        <dbReference type="ARBA" id="ARBA00004651"/>
    </source>
</evidence>
<feature type="transmembrane region" description="Helical" evidence="5">
    <location>
        <begin position="143"/>
        <end position="165"/>
    </location>
</feature>
<feature type="transmembrane region" description="Helical" evidence="5">
    <location>
        <begin position="214"/>
        <end position="235"/>
    </location>
</feature>
<feature type="transmembrane region" description="Helical" evidence="5">
    <location>
        <begin position="310"/>
        <end position="332"/>
    </location>
</feature>
<dbReference type="Gene3D" id="1.20.1250.20">
    <property type="entry name" value="MFS general substrate transporter like domains"/>
    <property type="match status" value="2"/>
</dbReference>
<feature type="transmembrane region" description="Helical" evidence="5">
    <location>
        <begin position="344"/>
        <end position="363"/>
    </location>
</feature>
<evidence type="ECO:0000259" key="6">
    <source>
        <dbReference type="PROSITE" id="PS50850"/>
    </source>
</evidence>
<feature type="transmembrane region" description="Helical" evidence="5">
    <location>
        <begin position="375"/>
        <end position="395"/>
    </location>
</feature>
<dbReference type="AlphaFoldDB" id="A0A291RM58"/>
<dbReference type="Proteomes" id="UP000221961">
    <property type="component" value="Chromosome"/>
</dbReference>
<name>A0A291RM58_9NOCA</name>
<dbReference type="PROSITE" id="PS50850">
    <property type="entry name" value="MFS"/>
    <property type="match status" value="1"/>
</dbReference>
<proteinExistence type="predicted"/>
<dbReference type="Pfam" id="PF07690">
    <property type="entry name" value="MFS_1"/>
    <property type="match status" value="1"/>
</dbReference>
<dbReference type="InterPro" id="IPR005829">
    <property type="entry name" value="Sugar_transporter_CS"/>
</dbReference>
<gene>
    <name evidence="7" type="ORF">CRH09_20715</name>
</gene>
<feature type="transmembrane region" description="Helical" evidence="5">
    <location>
        <begin position="171"/>
        <end position="193"/>
    </location>
</feature>
<sequence>MIPQGSGIRNRIPAVVVVGLCAMVVIAEGYDLIMYGAILPALLDEPGWGMTKSVGGTVGSMVYIGMTVGALAGGRLADRFGRRRPLLVAVAWFMVWTAACAVAGSSWQLGAFRLLAGIGMGAAAATALALAREYTPPGRTGMTVTILMAGIPIGGIVSALAGLALLSRHGWRPLCWIGVVLTGVVLIVVALLLPESADFATRRAPGRLRLLFTADRRAVTLLVAVAAFAELLTWYGLNTWMTTLMRELHYPLTSALQFSMTLNTGAVVGSFALAVAGDRWGARPVGSAAALVAAAGIGVCAVGPSDRLVLLASIAVLGAAAQSALNLINAAVADGYPAELRGTALGWSNGVGRLGAVVAPSLGGWVLSATGPSQVFQTFILTSVCCAAALAVLAWSGRSVRAVRPEHAGVAG</sequence>
<dbReference type="InterPro" id="IPR036259">
    <property type="entry name" value="MFS_trans_sf"/>
</dbReference>
<evidence type="ECO:0000256" key="4">
    <source>
        <dbReference type="ARBA" id="ARBA00023136"/>
    </source>
</evidence>
<feature type="transmembrane region" description="Helical" evidence="5">
    <location>
        <begin position="86"/>
        <end position="105"/>
    </location>
</feature>
<dbReference type="GO" id="GO:0046943">
    <property type="term" value="F:carboxylic acid transmembrane transporter activity"/>
    <property type="evidence" value="ECO:0007669"/>
    <property type="project" value="TreeGrafter"/>
</dbReference>
<feature type="transmembrane region" description="Helical" evidence="5">
    <location>
        <begin position="111"/>
        <end position="131"/>
    </location>
</feature>
<keyword evidence="2 5" id="KW-0812">Transmembrane</keyword>
<protein>
    <submittedName>
        <fullName evidence="7">MFS transporter</fullName>
    </submittedName>
</protein>
<dbReference type="PANTHER" id="PTHR23508:SF10">
    <property type="entry name" value="CARBOXYLIC ACID TRANSPORTER PROTEIN HOMOLOG"/>
    <property type="match status" value="1"/>
</dbReference>
<evidence type="ECO:0000313" key="7">
    <source>
        <dbReference type="EMBL" id="ATL68244.1"/>
    </source>
</evidence>
<accession>A0A291RM58</accession>
<dbReference type="GO" id="GO:0005886">
    <property type="term" value="C:plasma membrane"/>
    <property type="evidence" value="ECO:0007669"/>
    <property type="project" value="UniProtKB-SubCell"/>
</dbReference>
<dbReference type="KEGG" id="ntp:CRH09_20715"/>
<feature type="transmembrane region" description="Helical" evidence="5">
    <location>
        <begin position="288"/>
        <end position="304"/>
    </location>
</feature>
<keyword evidence="3 5" id="KW-1133">Transmembrane helix</keyword>
<evidence type="ECO:0000313" key="8">
    <source>
        <dbReference type="Proteomes" id="UP000221961"/>
    </source>
</evidence>
<dbReference type="RefSeq" id="WP_098695345.1">
    <property type="nucleotide sequence ID" value="NZ_CP023778.1"/>
</dbReference>